<evidence type="ECO:0000256" key="5">
    <source>
        <dbReference type="ARBA" id="ARBA00022448"/>
    </source>
</evidence>
<evidence type="ECO:0000256" key="14">
    <source>
        <dbReference type="ARBA" id="ARBA00023180"/>
    </source>
</evidence>
<dbReference type="AlphaFoldDB" id="A0A1R1PSA7"/>
<dbReference type="PANTHER" id="PTHR12613">
    <property type="entry name" value="ERO1-RELATED"/>
    <property type="match status" value="1"/>
</dbReference>
<dbReference type="GO" id="GO:0015035">
    <property type="term" value="F:protein-disulfide reductase activity"/>
    <property type="evidence" value="ECO:0007669"/>
    <property type="project" value="InterPro"/>
</dbReference>
<dbReference type="InterPro" id="IPR007266">
    <property type="entry name" value="Ero1"/>
</dbReference>
<keyword evidence="11" id="KW-0560">Oxidoreductase</keyword>
<organism evidence="16 18">
    <name type="scientific">Zancudomyces culisetae</name>
    <name type="common">Gut fungus</name>
    <name type="synonym">Smittium culisetae</name>
    <dbReference type="NCBI Taxonomy" id="1213189"/>
    <lineage>
        <taxon>Eukaryota</taxon>
        <taxon>Fungi</taxon>
        <taxon>Fungi incertae sedis</taxon>
        <taxon>Zoopagomycota</taxon>
        <taxon>Kickxellomycotina</taxon>
        <taxon>Harpellomycetes</taxon>
        <taxon>Harpellales</taxon>
        <taxon>Legeriomycetaceae</taxon>
        <taxon>Zancudomyces</taxon>
    </lineage>
</organism>
<dbReference type="Pfam" id="PF04137">
    <property type="entry name" value="ERO1"/>
    <property type="match status" value="1"/>
</dbReference>
<comment type="subcellular location">
    <subcellularLocation>
        <location evidence="2">Endoplasmic reticulum membrane</location>
        <topology evidence="2">Peripheral membrane protein</topology>
        <orientation evidence="2">Lumenal side</orientation>
    </subcellularLocation>
</comment>
<evidence type="ECO:0000256" key="8">
    <source>
        <dbReference type="ARBA" id="ARBA00022824"/>
    </source>
</evidence>
<keyword evidence="9" id="KW-0274">FAD</keyword>
<comment type="cofactor">
    <cofactor evidence="1">
        <name>FAD</name>
        <dbReference type="ChEBI" id="CHEBI:57692"/>
    </cofactor>
</comment>
<keyword evidence="5" id="KW-0813">Transport</keyword>
<keyword evidence="18" id="KW-1185">Reference proteome</keyword>
<dbReference type="OrthoDB" id="269384at2759"/>
<evidence type="ECO:0000256" key="10">
    <source>
        <dbReference type="ARBA" id="ARBA00022982"/>
    </source>
</evidence>
<dbReference type="Proteomes" id="UP000188320">
    <property type="component" value="Unassembled WGS sequence"/>
</dbReference>
<proteinExistence type="inferred from homology"/>
<comment type="subunit">
    <text evidence="4">May function both as a monomer and a homodimer.</text>
</comment>
<name>A0A1R1PSA7_ZANCU</name>
<evidence type="ECO:0000256" key="11">
    <source>
        <dbReference type="ARBA" id="ARBA00023002"/>
    </source>
</evidence>
<protein>
    <submittedName>
        <fullName evidence="16">ERO1-like protein alpha</fullName>
    </submittedName>
</protein>
<keyword evidence="15" id="KW-0676">Redox-active center</keyword>
<evidence type="ECO:0000256" key="13">
    <source>
        <dbReference type="ARBA" id="ARBA00023157"/>
    </source>
</evidence>
<evidence type="ECO:0000256" key="7">
    <source>
        <dbReference type="ARBA" id="ARBA00022729"/>
    </source>
</evidence>
<dbReference type="GO" id="GO:0005789">
    <property type="term" value="C:endoplasmic reticulum membrane"/>
    <property type="evidence" value="ECO:0007669"/>
    <property type="project" value="UniProtKB-SubCell"/>
</dbReference>
<keyword evidence="7" id="KW-0732">Signal</keyword>
<dbReference type="EMBL" id="LSSK01000126">
    <property type="protein sequence ID" value="OMH84952.1"/>
    <property type="molecule type" value="Genomic_DNA"/>
</dbReference>
<evidence type="ECO:0000313" key="18">
    <source>
        <dbReference type="Proteomes" id="UP000188320"/>
    </source>
</evidence>
<gene>
    <name evidence="17" type="ORF">AX774_g1503</name>
    <name evidence="16" type="ORF">AX774_g2718</name>
</gene>
<reference evidence="16" key="1">
    <citation type="submission" date="2017-01" db="EMBL/GenBank/DDBJ databases">
        <authorList>
            <person name="Mah S.A."/>
            <person name="Swanson W.J."/>
            <person name="Moy G.W."/>
            <person name="Vacquier V.D."/>
        </authorList>
    </citation>
    <scope>NUCLEOTIDE SEQUENCE [LARGE SCALE GENOMIC DNA]</scope>
    <source>
        <strain evidence="16">COL-18-3</strain>
    </source>
</reference>
<dbReference type="PANTHER" id="PTHR12613:SF0">
    <property type="entry name" value="ERO1-LIKE PROTEIN"/>
    <property type="match status" value="1"/>
</dbReference>
<keyword evidence="10" id="KW-0249">Electron transport</keyword>
<accession>A0A1R1PSA7</accession>
<evidence type="ECO:0000256" key="1">
    <source>
        <dbReference type="ARBA" id="ARBA00001974"/>
    </source>
</evidence>
<dbReference type="GO" id="GO:0016972">
    <property type="term" value="F:thiol oxidase activity"/>
    <property type="evidence" value="ECO:0007669"/>
    <property type="project" value="InterPro"/>
</dbReference>
<evidence type="ECO:0000313" key="16">
    <source>
        <dbReference type="EMBL" id="OMH83772.1"/>
    </source>
</evidence>
<dbReference type="InterPro" id="IPR037192">
    <property type="entry name" value="ERO1-like_sf"/>
</dbReference>
<evidence type="ECO:0000256" key="3">
    <source>
        <dbReference type="ARBA" id="ARBA00008277"/>
    </source>
</evidence>
<keyword evidence="6" id="KW-0285">Flavoprotein</keyword>
<comment type="caution">
    <text evidence="16">The sequence shown here is derived from an EMBL/GenBank/DDBJ whole genome shotgun (WGS) entry which is preliminary data.</text>
</comment>
<evidence type="ECO:0000256" key="9">
    <source>
        <dbReference type="ARBA" id="ARBA00022827"/>
    </source>
</evidence>
<keyword evidence="14" id="KW-0325">Glycoprotein</keyword>
<evidence type="ECO:0000256" key="15">
    <source>
        <dbReference type="ARBA" id="ARBA00023284"/>
    </source>
</evidence>
<evidence type="ECO:0000256" key="6">
    <source>
        <dbReference type="ARBA" id="ARBA00022630"/>
    </source>
</evidence>
<sequence>MTKERPDSDDEASTHNRAEVINVKTGKAVTEKASWITTGLRVATLAALVLGISYGNLVKGNKEHSPLDVESNQQPSGVDFMVQVLQKTGGRNLCSLAGYIEGTCLDFETVEAENKALHPYLEELMKSKFFRLLKVDLFKKCKLWENEDKCTQEGCTVDPVDDNEIPASWRDENEAEIEEDGQDQWNKQRFGSFLEMMEKDKVGKGHVFDKKDYSVVNNEKTGDGVWVDLYANPEKFTGYAGSTANQIWVSIYTDYCFGVQPKMQDTAAGWGSQKYGVDNKKSPFVEPPANRRKLKGFLEDLMESEREISLKSDVPRELELFYQAISGLHASTSTHICYENYDAETNTWVSRFR</sequence>
<dbReference type="SUPFAM" id="SSF110019">
    <property type="entry name" value="ERO1-like"/>
    <property type="match status" value="1"/>
</dbReference>
<reference evidence="18" key="2">
    <citation type="submission" date="2017-01" db="EMBL/GenBank/DDBJ databases">
        <authorList>
            <person name="Wang Y."/>
            <person name="White M."/>
            <person name="Kvist S."/>
            <person name="Moncalvo J.-M."/>
        </authorList>
    </citation>
    <scope>NUCLEOTIDE SEQUENCE [LARGE SCALE GENOMIC DNA]</scope>
    <source>
        <strain evidence="18">COL-18-3</strain>
    </source>
</reference>
<evidence type="ECO:0000256" key="4">
    <source>
        <dbReference type="ARBA" id="ARBA00011802"/>
    </source>
</evidence>
<evidence type="ECO:0000313" key="17">
    <source>
        <dbReference type="EMBL" id="OMH84952.1"/>
    </source>
</evidence>
<dbReference type="EMBL" id="LSSK01000314">
    <property type="protein sequence ID" value="OMH83772.1"/>
    <property type="molecule type" value="Genomic_DNA"/>
</dbReference>
<dbReference type="GO" id="GO:0034975">
    <property type="term" value="P:protein folding in endoplasmic reticulum"/>
    <property type="evidence" value="ECO:0007669"/>
    <property type="project" value="InterPro"/>
</dbReference>
<dbReference type="GO" id="GO:0071949">
    <property type="term" value="F:FAD binding"/>
    <property type="evidence" value="ECO:0007669"/>
    <property type="project" value="InterPro"/>
</dbReference>
<comment type="similarity">
    <text evidence="3">Belongs to the EROs family.</text>
</comment>
<keyword evidence="12" id="KW-0472">Membrane</keyword>
<keyword evidence="8" id="KW-0256">Endoplasmic reticulum</keyword>
<evidence type="ECO:0000256" key="2">
    <source>
        <dbReference type="ARBA" id="ARBA00004367"/>
    </source>
</evidence>
<evidence type="ECO:0000256" key="12">
    <source>
        <dbReference type="ARBA" id="ARBA00023136"/>
    </source>
</evidence>
<keyword evidence="13" id="KW-1015">Disulfide bond</keyword>